<dbReference type="PROSITE" id="PS00211">
    <property type="entry name" value="ABC_TRANSPORTER_1"/>
    <property type="match status" value="1"/>
</dbReference>
<evidence type="ECO:0000313" key="6">
    <source>
        <dbReference type="EMBL" id="CUO78174.1"/>
    </source>
</evidence>
<name>A0A174HTE5_9FIRM</name>
<feature type="domain" description="ABC transporter" evidence="5">
    <location>
        <begin position="4"/>
        <end position="230"/>
    </location>
</feature>
<dbReference type="Pfam" id="PF00005">
    <property type="entry name" value="ABC_tran"/>
    <property type="match status" value="1"/>
</dbReference>
<keyword evidence="4 6" id="KW-0067">ATP-binding</keyword>
<dbReference type="PANTHER" id="PTHR42711:SF5">
    <property type="entry name" value="ABC TRANSPORTER ATP-BINDING PROTEIN NATA"/>
    <property type="match status" value="1"/>
</dbReference>
<evidence type="ECO:0000259" key="5">
    <source>
        <dbReference type="PROSITE" id="PS50893"/>
    </source>
</evidence>
<evidence type="ECO:0000256" key="1">
    <source>
        <dbReference type="ARBA" id="ARBA00005417"/>
    </source>
</evidence>
<dbReference type="Proteomes" id="UP000095544">
    <property type="component" value="Unassembled WGS sequence"/>
</dbReference>
<sequence>MSVIEISHITKDYGRGRGVFDVSFDVKQGEVLGFLGPNGAGKTTTIRQLMGFMKPDSGKLSILGKDCFKEADKIQEYLGYLPGEIAFIDSMSGLEFIHFVARMKKIKNLGRAQELMDMFELNASGKLKKMSKGMKQKIGIVCAFMQTTCSLYLLDEPTSGLDPLMQNRFVELILAEKKAGKTILMSSHMFEEVERTCDRAAIIRDGRLVAVEEIEKLKEGRQKNISVTFKNAVMAEAFAAEFPKVSYEAGNRTVTARVGRNLDSFVKKASEYSITDLDVQTQSLEEFFMHFYGEGSAR</sequence>
<dbReference type="InterPro" id="IPR017871">
    <property type="entry name" value="ABC_transporter-like_CS"/>
</dbReference>
<dbReference type="SUPFAM" id="SSF52540">
    <property type="entry name" value="P-loop containing nucleoside triphosphate hydrolases"/>
    <property type="match status" value="1"/>
</dbReference>
<dbReference type="PROSITE" id="PS50893">
    <property type="entry name" value="ABC_TRANSPORTER_2"/>
    <property type="match status" value="1"/>
</dbReference>
<keyword evidence="2" id="KW-0813">Transport</keyword>
<evidence type="ECO:0000256" key="4">
    <source>
        <dbReference type="ARBA" id="ARBA00022840"/>
    </source>
</evidence>
<protein>
    <submittedName>
        <fullName evidence="6">Daunorubicin/doxorubicin resistance ATP-binding protein DrrA</fullName>
        <ecNumber evidence="6">3.6.3.-</ecNumber>
    </submittedName>
</protein>
<dbReference type="EMBL" id="CYZU01000034">
    <property type="protein sequence ID" value="CUO78174.1"/>
    <property type="molecule type" value="Genomic_DNA"/>
</dbReference>
<reference evidence="6 7" key="1">
    <citation type="submission" date="2015-09" db="EMBL/GenBank/DDBJ databases">
        <authorList>
            <consortium name="Pathogen Informatics"/>
        </authorList>
    </citation>
    <scope>NUCLEOTIDE SEQUENCE [LARGE SCALE GENOMIC DNA]</scope>
    <source>
        <strain evidence="6 7">2789STDY5834876</strain>
    </source>
</reference>
<dbReference type="OrthoDB" id="9804819at2"/>
<dbReference type="Gene3D" id="3.40.50.300">
    <property type="entry name" value="P-loop containing nucleotide triphosphate hydrolases"/>
    <property type="match status" value="1"/>
</dbReference>
<dbReference type="InterPro" id="IPR003439">
    <property type="entry name" value="ABC_transporter-like_ATP-bd"/>
</dbReference>
<proteinExistence type="inferred from homology"/>
<dbReference type="STRING" id="39482.ERS852491_03287"/>
<gene>
    <name evidence="6" type="primary">drrA_5</name>
    <name evidence="6" type="ORF">ERS852491_03287</name>
</gene>
<dbReference type="InterPro" id="IPR003593">
    <property type="entry name" value="AAA+_ATPase"/>
</dbReference>
<dbReference type="PANTHER" id="PTHR42711">
    <property type="entry name" value="ABC TRANSPORTER ATP-BINDING PROTEIN"/>
    <property type="match status" value="1"/>
</dbReference>
<dbReference type="InterPro" id="IPR050763">
    <property type="entry name" value="ABC_transporter_ATP-binding"/>
</dbReference>
<dbReference type="GO" id="GO:0005524">
    <property type="term" value="F:ATP binding"/>
    <property type="evidence" value="ECO:0007669"/>
    <property type="project" value="UniProtKB-KW"/>
</dbReference>
<evidence type="ECO:0000313" key="7">
    <source>
        <dbReference type="Proteomes" id="UP000095544"/>
    </source>
</evidence>
<evidence type="ECO:0000256" key="2">
    <source>
        <dbReference type="ARBA" id="ARBA00022448"/>
    </source>
</evidence>
<accession>A0A174HTE5</accession>
<dbReference type="InterPro" id="IPR027417">
    <property type="entry name" value="P-loop_NTPase"/>
</dbReference>
<evidence type="ECO:0000256" key="3">
    <source>
        <dbReference type="ARBA" id="ARBA00022741"/>
    </source>
</evidence>
<organism evidence="6 7">
    <name type="scientific">Faecalicatena contorta</name>
    <dbReference type="NCBI Taxonomy" id="39482"/>
    <lineage>
        <taxon>Bacteria</taxon>
        <taxon>Bacillati</taxon>
        <taxon>Bacillota</taxon>
        <taxon>Clostridia</taxon>
        <taxon>Lachnospirales</taxon>
        <taxon>Lachnospiraceae</taxon>
        <taxon>Faecalicatena</taxon>
    </lineage>
</organism>
<keyword evidence="3" id="KW-0547">Nucleotide-binding</keyword>
<dbReference type="EC" id="3.6.3.-" evidence="6"/>
<keyword evidence="6" id="KW-0378">Hydrolase</keyword>
<dbReference type="CDD" id="cd03230">
    <property type="entry name" value="ABC_DR_subfamily_A"/>
    <property type="match status" value="1"/>
</dbReference>
<dbReference type="RefSeq" id="WP_055154289.1">
    <property type="nucleotide sequence ID" value="NZ_CYZU01000034.1"/>
</dbReference>
<dbReference type="SMART" id="SM00382">
    <property type="entry name" value="AAA"/>
    <property type="match status" value="1"/>
</dbReference>
<dbReference type="AlphaFoldDB" id="A0A174HTE5"/>
<comment type="similarity">
    <text evidence="1">Belongs to the ABC transporter superfamily.</text>
</comment>
<dbReference type="GO" id="GO:0016887">
    <property type="term" value="F:ATP hydrolysis activity"/>
    <property type="evidence" value="ECO:0007669"/>
    <property type="project" value="InterPro"/>
</dbReference>